<dbReference type="InterPro" id="IPR002562">
    <property type="entry name" value="3'-5'_exonuclease_dom"/>
</dbReference>
<dbReference type="InterPro" id="IPR036397">
    <property type="entry name" value="RNaseH_sf"/>
</dbReference>
<dbReference type="SMART" id="SM00475">
    <property type="entry name" value="53EXOc"/>
    <property type="match status" value="1"/>
</dbReference>
<dbReference type="SUPFAM" id="SSF47807">
    <property type="entry name" value="5' to 3' exonuclease, C-terminal subdomain"/>
    <property type="match status" value="1"/>
</dbReference>
<dbReference type="EMBL" id="MLAW01000022">
    <property type="protein sequence ID" value="OJJ25055.1"/>
    <property type="molecule type" value="Genomic_DNA"/>
</dbReference>
<evidence type="ECO:0000259" key="19">
    <source>
        <dbReference type="SMART" id="SM00482"/>
    </source>
</evidence>
<dbReference type="Gene3D" id="3.30.420.10">
    <property type="entry name" value="Ribonuclease H-like superfamily/Ribonuclease H"/>
    <property type="match status" value="1"/>
</dbReference>
<comment type="similarity">
    <text evidence="1 16">Belongs to the DNA polymerase type-A family.</text>
</comment>
<evidence type="ECO:0000313" key="20">
    <source>
        <dbReference type="EMBL" id="OJJ25055.1"/>
    </source>
</evidence>
<proteinExistence type="inferred from homology"/>
<comment type="caution">
    <text evidence="20">The sequence shown here is derived from an EMBL/GenBank/DDBJ whole genome shotgun (WGS) entry which is preliminary data.</text>
</comment>
<evidence type="ECO:0000256" key="7">
    <source>
        <dbReference type="ARBA" id="ARBA00022722"/>
    </source>
</evidence>
<sequence>MLTVVANSPRPLLLLIDGHSLAFRAYYAFSKGRDGGLKTRGGIPTSVCFGFLKSMFEVLEKEHPQALAVAFDRAEATFRHQADVNYKANRQETPEDFIGDLQNLQQILAALQVSIATCAGYEADDVLAALAERGIQAGYQVKILTGDRDLFQLVNSEKLISVLYLAGGSQKRDSATHEFYPAQVKEKMGVHPSQIVDYKALCGDSSDNIPGVKGIGEKTAVKLLQEYSTLDGIYASVDQMKGAMQKKLIAGRDDAYHSQFLAQITTEVPLDLTLDDCHLQGFAPQAPSELFQRLELETFRPKLNHFQTLLGGKAQEVGEAEAQIVDEALDFWSAAETEAAQAQNQLPFTPIIIDDEQKLTELIAKLKTCQDPQHPVAWDTETTALEPRDAELVGLGCCFQQDETLTVAYIPLKHKRGQNLDKKYTLDLLHPILEDPAYAKVLQNAKFDRLILKNQGINLQGVILDTLLASYVLNPDRNHSLSALAQQELDIISQSYEQLVRKEQTIADIDISLVAKYCGMDAYVTFQLAPIFAKKISQFPKLQQLLKEVELPLEPILAEMEWRGICIDKDYLKTLSEPLNTQLKTIEEKAYKAAGEKFNLRSPKQVSALLFDKLKLPKGRKIKTGYSTDAATLEKLQPEDTTGVVKELLEYRTLHKLKSAYVDALPKLVNSQTQRVHTDFNQTVTSTGRLSSSNPNLQHIPIRTEFSRQIRKAFIPQLGWTLVAADYSQIELRLLAHLSGDPILVDAYQNQHDVHKVTAQLLFDRQEITSEERRLGKVINFGVIYGMGAQRFAREARVSVREGNDFIKRFNRQYPKVFEYLESTKRQAISQGFVETILGRRRYFEFESSDVMRLRGQPLEEISWEEIQPGKRDAELLRAAANAPIQGSSADLIKMAMVKLDEVLRSYEARMLLQVHDELVLEMPVEEWDEVSLKIQETMEHVVSLKIPLAVEIHQGKSWMEAK</sequence>
<dbReference type="CDD" id="cd09859">
    <property type="entry name" value="PIN_53EXO"/>
    <property type="match status" value="1"/>
</dbReference>
<evidence type="ECO:0000256" key="9">
    <source>
        <dbReference type="ARBA" id="ARBA00022801"/>
    </source>
</evidence>
<keyword evidence="11 16" id="KW-0239">DNA-directed DNA polymerase</keyword>
<dbReference type="PRINTS" id="PR00868">
    <property type="entry name" value="DNAPOLI"/>
</dbReference>
<dbReference type="Pfam" id="PF02739">
    <property type="entry name" value="5_3_exonuc_N"/>
    <property type="match status" value="1"/>
</dbReference>
<accession>A0A1L9QQS9</accession>
<dbReference type="Gene3D" id="1.10.150.20">
    <property type="entry name" value="5' to 3' exonuclease, C-terminal subdomain"/>
    <property type="match status" value="2"/>
</dbReference>
<evidence type="ECO:0000259" key="18">
    <source>
        <dbReference type="SMART" id="SM00475"/>
    </source>
</evidence>
<dbReference type="InterPro" id="IPR012337">
    <property type="entry name" value="RNaseH-like_sf"/>
</dbReference>
<feature type="domain" description="5'-3' exonuclease" evidence="18">
    <location>
        <begin position="9"/>
        <end position="280"/>
    </location>
</feature>
<dbReference type="SUPFAM" id="SSF53098">
    <property type="entry name" value="Ribonuclease H-like"/>
    <property type="match status" value="1"/>
</dbReference>
<dbReference type="FunFam" id="1.20.1060.10:FF:000001">
    <property type="entry name" value="DNA polymerase I"/>
    <property type="match status" value="1"/>
</dbReference>
<dbReference type="GO" id="GO:0006261">
    <property type="term" value="P:DNA-templated DNA replication"/>
    <property type="evidence" value="ECO:0007669"/>
    <property type="project" value="UniProtKB-UniRule"/>
</dbReference>
<keyword evidence="9 16" id="KW-0378">Hydrolase</keyword>
<dbReference type="CDD" id="cd08637">
    <property type="entry name" value="DNA_pol_A_pol_I_C"/>
    <property type="match status" value="1"/>
</dbReference>
<evidence type="ECO:0000256" key="6">
    <source>
        <dbReference type="ARBA" id="ARBA00022705"/>
    </source>
</evidence>
<dbReference type="PANTHER" id="PTHR10133:SF27">
    <property type="entry name" value="DNA POLYMERASE NU"/>
    <property type="match status" value="1"/>
</dbReference>
<feature type="domain" description="DNA-directed DNA polymerase family A palm" evidence="19">
    <location>
        <begin position="707"/>
        <end position="927"/>
    </location>
</feature>
<dbReference type="SMART" id="SM00474">
    <property type="entry name" value="35EXOc"/>
    <property type="match status" value="1"/>
</dbReference>
<dbReference type="InterPro" id="IPR002298">
    <property type="entry name" value="DNA_polymerase_A"/>
</dbReference>
<dbReference type="SMART" id="SM00482">
    <property type="entry name" value="POLAc"/>
    <property type="match status" value="1"/>
</dbReference>
<dbReference type="InterPro" id="IPR020046">
    <property type="entry name" value="5-3_exonucl_a-hlix_arch_N"/>
</dbReference>
<evidence type="ECO:0000256" key="1">
    <source>
        <dbReference type="ARBA" id="ARBA00007705"/>
    </source>
</evidence>
<evidence type="ECO:0000256" key="8">
    <source>
        <dbReference type="ARBA" id="ARBA00022763"/>
    </source>
</evidence>
<keyword evidence="6 16" id="KW-0235">DNA replication</keyword>
<dbReference type="SMART" id="SM00279">
    <property type="entry name" value="HhH2"/>
    <property type="match status" value="1"/>
</dbReference>
<dbReference type="InterPro" id="IPR029060">
    <property type="entry name" value="PIN-like_dom_sf"/>
</dbReference>
<keyword evidence="5 16" id="KW-0548">Nucleotidyltransferase</keyword>
<keyword evidence="21" id="KW-1185">Reference proteome</keyword>
<evidence type="ECO:0000256" key="13">
    <source>
        <dbReference type="ARBA" id="ARBA00023204"/>
    </source>
</evidence>
<gene>
    <name evidence="16" type="primary">polA</name>
    <name evidence="20" type="ORF">BI308_13525</name>
</gene>
<evidence type="ECO:0000313" key="21">
    <source>
        <dbReference type="Proteomes" id="UP000183940"/>
    </source>
</evidence>
<dbReference type="SUPFAM" id="SSF56672">
    <property type="entry name" value="DNA/RNA polymerases"/>
    <property type="match status" value="1"/>
</dbReference>
<dbReference type="NCBIfam" id="TIGR00593">
    <property type="entry name" value="pola"/>
    <property type="match status" value="1"/>
</dbReference>
<dbReference type="InterPro" id="IPR020045">
    <property type="entry name" value="DNA_polI_H3TH"/>
</dbReference>
<organism evidence="20 21">
    <name type="scientific">Roseofilum reptotaenium AO1-A</name>
    <dbReference type="NCBI Taxonomy" id="1925591"/>
    <lineage>
        <taxon>Bacteria</taxon>
        <taxon>Bacillati</taxon>
        <taxon>Cyanobacteriota</taxon>
        <taxon>Cyanophyceae</taxon>
        <taxon>Desertifilales</taxon>
        <taxon>Desertifilaceae</taxon>
        <taxon>Roseofilum</taxon>
    </lineage>
</organism>
<dbReference type="CDD" id="cd09898">
    <property type="entry name" value="H3TH_53EXO"/>
    <property type="match status" value="1"/>
</dbReference>
<dbReference type="Gene3D" id="1.20.1060.10">
    <property type="entry name" value="Taq DNA Polymerase, Chain T, domain 4"/>
    <property type="match status" value="1"/>
</dbReference>
<dbReference type="GO" id="GO:0003887">
    <property type="term" value="F:DNA-directed DNA polymerase activity"/>
    <property type="evidence" value="ECO:0007669"/>
    <property type="project" value="UniProtKB-UniRule"/>
</dbReference>
<dbReference type="SUPFAM" id="SSF88723">
    <property type="entry name" value="PIN domain-like"/>
    <property type="match status" value="1"/>
</dbReference>
<dbReference type="Gene3D" id="3.30.70.370">
    <property type="match status" value="1"/>
</dbReference>
<dbReference type="Pfam" id="PF01367">
    <property type="entry name" value="5_3_exonuc"/>
    <property type="match status" value="1"/>
</dbReference>
<keyword evidence="10 16" id="KW-0269">Exonuclease</keyword>
<protein>
    <recommendedName>
        <fullName evidence="3 15">DNA polymerase I</fullName>
        <ecNumber evidence="2 15">2.7.7.7</ecNumber>
    </recommendedName>
</protein>
<dbReference type="Pfam" id="PF00476">
    <property type="entry name" value="DNA_pol_A"/>
    <property type="match status" value="1"/>
</dbReference>
<evidence type="ECO:0000256" key="15">
    <source>
        <dbReference type="NCBIfam" id="TIGR00593"/>
    </source>
</evidence>
<dbReference type="GO" id="GO:0006302">
    <property type="term" value="P:double-strand break repair"/>
    <property type="evidence" value="ECO:0007669"/>
    <property type="project" value="TreeGrafter"/>
</dbReference>
<dbReference type="InterPro" id="IPR018320">
    <property type="entry name" value="DNA_polymerase_1"/>
</dbReference>
<dbReference type="GO" id="GO:0003677">
    <property type="term" value="F:DNA binding"/>
    <property type="evidence" value="ECO:0007669"/>
    <property type="project" value="UniProtKB-UniRule"/>
</dbReference>
<dbReference type="GO" id="GO:0008409">
    <property type="term" value="F:5'-3' exonuclease activity"/>
    <property type="evidence" value="ECO:0007669"/>
    <property type="project" value="UniProtKB-UniRule"/>
</dbReference>
<feature type="domain" description="3'-5' exonuclease" evidence="17">
    <location>
        <begin position="350"/>
        <end position="537"/>
    </location>
</feature>
<keyword evidence="7" id="KW-0540">Nuclease</keyword>
<name>A0A1L9QQS9_9CYAN</name>
<evidence type="ECO:0000256" key="12">
    <source>
        <dbReference type="ARBA" id="ARBA00023125"/>
    </source>
</evidence>
<dbReference type="AlphaFoldDB" id="A0A1L9QQS9"/>
<reference evidence="20" key="1">
    <citation type="submission" date="2016-10" db="EMBL/GenBank/DDBJ databases">
        <title>CRISPR-Cas defence system in Roseofilum reptotaenium: evidence of a bacteriophage-cyanobacterium arms race in the coral black band disease.</title>
        <authorList>
            <person name="Buerger P."/>
            <person name="Wood-Charlson E.M."/>
            <person name="Weynberg K.D."/>
            <person name="Willis B."/>
            <person name="Van Oppen M.J."/>
        </authorList>
    </citation>
    <scope>NUCLEOTIDE SEQUENCE [LARGE SCALE GENOMIC DNA]</scope>
    <source>
        <strain evidence="20">AO1-A</strain>
    </source>
</reference>
<keyword evidence="8 16" id="KW-0227">DNA damage</keyword>
<evidence type="ECO:0000256" key="5">
    <source>
        <dbReference type="ARBA" id="ARBA00022695"/>
    </source>
</evidence>
<dbReference type="InterPro" id="IPR001098">
    <property type="entry name" value="DNA-dir_DNA_pol_A_palm_dom"/>
</dbReference>
<dbReference type="FunFam" id="1.10.150.20:FF:000002">
    <property type="entry name" value="DNA polymerase I"/>
    <property type="match status" value="1"/>
</dbReference>
<dbReference type="EC" id="2.7.7.7" evidence="2 15"/>
<dbReference type="FunFam" id="1.10.150.20:FF:000003">
    <property type="entry name" value="DNA polymerase I"/>
    <property type="match status" value="1"/>
</dbReference>
<keyword evidence="13 16" id="KW-0234">DNA repair</keyword>
<dbReference type="InterPro" id="IPR002421">
    <property type="entry name" value="5-3_exonuclease"/>
</dbReference>
<dbReference type="Pfam" id="PF01612">
    <property type="entry name" value="DNA_pol_A_exo1"/>
    <property type="match status" value="1"/>
</dbReference>
<dbReference type="Gene3D" id="3.40.50.1010">
    <property type="entry name" value="5'-nuclease"/>
    <property type="match status" value="1"/>
</dbReference>
<evidence type="ECO:0000256" key="14">
    <source>
        <dbReference type="ARBA" id="ARBA00049244"/>
    </source>
</evidence>
<dbReference type="InterPro" id="IPR036279">
    <property type="entry name" value="5-3_exonuclease_C_sf"/>
</dbReference>
<evidence type="ECO:0000259" key="17">
    <source>
        <dbReference type="SMART" id="SM00474"/>
    </source>
</evidence>
<dbReference type="GO" id="GO:0008408">
    <property type="term" value="F:3'-5' exonuclease activity"/>
    <property type="evidence" value="ECO:0007669"/>
    <property type="project" value="UniProtKB-UniRule"/>
</dbReference>
<evidence type="ECO:0000256" key="10">
    <source>
        <dbReference type="ARBA" id="ARBA00022839"/>
    </source>
</evidence>
<comment type="catalytic activity">
    <reaction evidence="14 16">
        <text>DNA(n) + a 2'-deoxyribonucleoside 5'-triphosphate = DNA(n+1) + diphosphate</text>
        <dbReference type="Rhea" id="RHEA:22508"/>
        <dbReference type="Rhea" id="RHEA-COMP:17339"/>
        <dbReference type="Rhea" id="RHEA-COMP:17340"/>
        <dbReference type="ChEBI" id="CHEBI:33019"/>
        <dbReference type="ChEBI" id="CHEBI:61560"/>
        <dbReference type="ChEBI" id="CHEBI:173112"/>
        <dbReference type="EC" id="2.7.7.7"/>
    </reaction>
</comment>
<evidence type="ECO:0000256" key="2">
    <source>
        <dbReference type="ARBA" id="ARBA00012417"/>
    </source>
</evidence>
<dbReference type="InterPro" id="IPR008918">
    <property type="entry name" value="HhH2"/>
</dbReference>
<dbReference type="InterPro" id="IPR043502">
    <property type="entry name" value="DNA/RNA_pol_sf"/>
</dbReference>
<keyword evidence="4 16" id="KW-0808">Transferase</keyword>
<dbReference type="STRING" id="1925591.BI308_13525"/>
<keyword evidence="12 16" id="KW-0238">DNA-binding</keyword>
<evidence type="ECO:0000256" key="16">
    <source>
        <dbReference type="RuleBase" id="RU004460"/>
    </source>
</evidence>
<evidence type="ECO:0000256" key="11">
    <source>
        <dbReference type="ARBA" id="ARBA00022932"/>
    </source>
</evidence>
<comment type="function">
    <text evidence="16">In addition to polymerase activity, this DNA polymerase exhibits 3'-5' and 5'-3' exonuclease activity.</text>
</comment>
<dbReference type="Proteomes" id="UP000183940">
    <property type="component" value="Unassembled WGS sequence"/>
</dbReference>
<dbReference type="NCBIfam" id="NF004397">
    <property type="entry name" value="PRK05755.1"/>
    <property type="match status" value="1"/>
</dbReference>
<dbReference type="CDD" id="cd06139">
    <property type="entry name" value="DNA_polA_I_Ecoli_like_exo"/>
    <property type="match status" value="1"/>
</dbReference>
<evidence type="ECO:0000256" key="3">
    <source>
        <dbReference type="ARBA" id="ARBA00020311"/>
    </source>
</evidence>
<evidence type="ECO:0000256" key="4">
    <source>
        <dbReference type="ARBA" id="ARBA00022679"/>
    </source>
</evidence>
<dbReference type="PANTHER" id="PTHR10133">
    <property type="entry name" value="DNA POLYMERASE I"/>
    <property type="match status" value="1"/>
</dbReference>